<dbReference type="STRING" id="300112.A0A4S2JAN9"/>
<dbReference type="SUPFAM" id="SSF63877">
    <property type="entry name" value="Methuselah ectodomain"/>
    <property type="match status" value="1"/>
</dbReference>
<feature type="non-terminal residue" evidence="13">
    <location>
        <position position="671"/>
    </location>
</feature>
<dbReference type="PANTHER" id="PTHR47154:SF2">
    <property type="entry name" value="G-PROTEIN COUPLED RECEPTOR MTH-RELATED"/>
    <property type="match status" value="1"/>
</dbReference>
<evidence type="ECO:0000256" key="11">
    <source>
        <dbReference type="SAM" id="Phobius"/>
    </source>
</evidence>
<feature type="compositionally biased region" description="Basic and acidic residues" evidence="10">
    <location>
        <begin position="200"/>
        <end position="211"/>
    </location>
</feature>
<feature type="transmembrane region" description="Helical" evidence="11">
    <location>
        <begin position="359"/>
        <end position="379"/>
    </location>
</feature>
<feature type="transmembrane region" description="Helical" evidence="11">
    <location>
        <begin position="517"/>
        <end position="543"/>
    </location>
</feature>
<feature type="domain" description="G-protein coupled receptors family 2 profile 2" evidence="12">
    <location>
        <begin position="357"/>
        <end position="622"/>
    </location>
</feature>
<dbReference type="CDD" id="cd15039">
    <property type="entry name" value="7tmB3_Methuselah-like"/>
    <property type="match status" value="1"/>
</dbReference>
<keyword evidence="14" id="KW-1185">Reference proteome</keyword>
<dbReference type="InterPro" id="IPR051384">
    <property type="entry name" value="Mth_GPCR"/>
</dbReference>
<dbReference type="GO" id="GO:0012505">
    <property type="term" value="C:endomembrane system"/>
    <property type="evidence" value="ECO:0007669"/>
    <property type="project" value="UniProtKB-SubCell"/>
</dbReference>
<keyword evidence="5 11" id="KW-1133">Transmembrane helix</keyword>
<dbReference type="Gene3D" id="1.20.1070.10">
    <property type="entry name" value="Rhodopsin 7-helix transmembrane proteins"/>
    <property type="match status" value="1"/>
</dbReference>
<evidence type="ECO:0000256" key="1">
    <source>
        <dbReference type="ARBA" id="ARBA00004127"/>
    </source>
</evidence>
<keyword evidence="4" id="KW-0732">Signal</keyword>
<evidence type="ECO:0000256" key="4">
    <source>
        <dbReference type="ARBA" id="ARBA00022729"/>
    </source>
</evidence>
<comment type="subcellular location">
    <subcellularLocation>
        <location evidence="1">Endomembrane system</location>
        <topology evidence="1">Multi-pass membrane protein</topology>
    </subcellularLocation>
</comment>
<evidence type="ECO:0000256" key="9">
    <source>
        <dbReference type="ARBA" id="ARBA00023224"/>
    </source>
</evidence>
<accession>A0A4S2JAN9</accession>
<feature type="transmembrane region" description="Helical" evidence="11">
    <location>
        <begin position="597"/>
        <end position="620"/>
    </location>
</feature>
<evidence type="ECO:0000313" key="13">
    <source>
        <dbReference type="EMBL" id="TGZ32475.1"/>
    </source>
</evidence>
<dbReference type="GO" id="GO:0008528">
    <property type="term" value="F:G protein-coupled peptide receptor activity"/>
    <property type="evidence" value="ECO:0007669"/>
    <property type="project" value="TreeGrafter"/>
</dbReference>
<keyword evidence="8 13" id="KW-0675">Receptor</keyword>
<dbReference type="InterPro" id="IPR017981">
    <property type="entry name" value="GPCR_2-like_7TM"/>
</dbReference>
<keyword evidence="9" id="KW-0807">Transducer</keyword>
<evidence type="ECO:0000256" key="5">
    <source>
        <dbReference type="ARBA" id="ARBA00022989"/>
    </source>
</evidence>
<feature type="transmembrane region" description="Helical" evidence="11">
    <location>
        <begin position="391"/>
        <end position="410"/>
    </location>
</feature>
<organism evidence="13 14">
    <name type="scientific">Temnothorax longispinosus</name>
    <dbReference type="NCBI Taxonomy" id="300112"/>
    <lineage>
        <taxon>Eukaryota</taxon>
        <taxon>Metazoa</taxon>
        <taxon>Ecdysozoa</taxon>
        <taxon>Arthropoda</taxon>
        <taxon>Hexapoda</taxon>
        <taxon>Insecta</taxon>
        <taxon>Pterygota</taxon>
        <taxon>Neoptera</taxon>
        <taxon>Endopterygota</taxon>
        <taxon>Hymenoptera</taxon>
        <taxon>Apocrita</taxon>
        <taxon>Aculeata</taxon>
        <taxon>Formicoidea</taxon>
        <taxon>Formicidae</taxon>
        <taxon>Myrmicinae</taxon>
        <taxon>Temnothorax</taxon>
    </lineage>
</organism>
<sequence>MYIEVQFPCFENEFFDDAPHRQETHNMWKALMTPSVLADEVRQIADDLIILRKRDVCMSQKPNWINSLTMCPPNIVLWCFVLLLVASFSKSQINFTNGDERSDNSMVRYHPLISSVKYFKYRNDEMESTQCNSCKNSIKNGDEMQYESRVNSTKNADRKNDDSMWYESREHIIKNREQSNQMSMESYANSTEINVTDSTLQKEENLTKVESESDSTPNELYGNSTTDDYDNTTAVIVPYKACDNVTCIQLCCPFGDNLTSRGKCVADGPGNYSFPRVFAYNFKGKRLNELFRLTVHDPCVLQGLERGQLNYHGYVFLNNGSLYLGPDTPLILPTSYCVAILQRNIYDTIVCANQIKVPIYISACLLISLPFLLLTFIVYSILPELQNMHGYTLRAHVASLFVTYAIMYFGQQNFELSEWRYCVPLAYIFNFSFLSTFFWLNVTCFDIWWTFRGLRSHQTNMKQDKKRFVMYSLYAWGITFILNVICAIMDYAPGIPESYIRPEMCKIQFWFSDAKTLYFYIPMGATIISNICFFIATTLTILYQNIRTAHQLRDAESRRHNENKQRFNMYLKLFIVMGITWVMELIAWSINVDFVPAIVWSPINIINGLQGVIIFIIFVFRKKVKQLLLKRFGGRNCGPFCKIPMSSDSTMNTVSTSGSGTHPMREISSSN</sequence>
<dbReference type="PANTHER" id="PTHR47154">
    <property type="entry name" value="G-PROTEIN COUPLED RECEPTOR MTH-RELATED"/>
    <property type="match status" value="1"/>
</dbReference>
<comment type="similarity">
    <text evidence="2">Belongs to the G-protein coupled receptor 2 family. Mth subfamily.</text>
</comment>
<evidence type="ECO:0000256" key="10">
    <source>
        <dbReference type="SAM" id="MobiDB-lite"/>
    </source>
</evidence>
<name>A0A4S2JAN9_9HYME</name>
<evidence type="ECO:0000256" key="6">
    <source>
        <dbReference type="ARBA" id="ARBA00023040"/>
    </source>
</evidence>
<comment type="caution">
    <text evidence="13">The sequence shown here is derived from an EMBL/GenBank/DDBJ whole genome shotgun (WGS) entry which is preliminary data.</text>
</comment>
<keyword evidence="6" id="KW-0297">G-protein coupled receptor</keyword>
<reference evidence="13 14" key="1">
    <citation type="journal article" date="2019" name="Philos. Trans. R. Soc. Lond., B, Biol. Sci.">
        <title>Ant behaviour and brain gene expression of defending hosts depend on the ecological success of the intruding social parasite.</title>
        <authorList>
            <person name="Kaur R."/>
            <person name="Stoldt M."/>
            <person name="Jongepier E."/>
            <person name="Feldmeyer B."/>
            <person name="Menzel F."/>
            <person name="Bornberg-Bauer E."/>
            <person name="Foitzik S."/>
        </authorList>
    </citation>
    <scope>NUCLEOTIDE SEQUENCE [LARGE SCALE GENOMIC DNA]</scope>
    <source>
        <tissue evidence="13">Whole body</tissue>
    </source>
</reference>
<feature type="region of interest" description="Disordered" evidence="10">
    <location>
        <begin position="192"/>
        <end position="227"/>
    </location>
</feature>
<dbReference type="GO" id="GO:0007166">
    <property type="term" value="P:cell surface receptor signaling pathway"/>
    <property type="evidence" value="ECO:0007669"/>
    <property type="project" value="InterPro"/>
</dbReference>
<feature type="compositionally biased region" description="Polar residues" evidence="10">
    <location>
        <begin position="214"/>
        <end position="227"/>
    </location>
</feature>
<dbReference type="PROSITE" id="PS50261">
    <property type="entry name" value="G_PROTEIN_RECEP_F2_4"/>
    <property type="match status" value="1"/>
</dbReference>
<feature type="compositionally biased region" description="Polar residues" evidence="10">
    <location>
        <begin position="649"/>
        <end position="660"/>
    </location>
</feature>
<evidence type="ECO:0000256" key="7">
    <source>
        <dbReference type="ARBA" id="ARBA00023136"/>
    </source>
</evidence>
<keyword evidence="7 11" id="KW-0472">Membrane</keyword>
<protein>
    <submittedName>
        <fullName evidence="13">G-protein coupled receptor Mth2</fullName>
    </submittedName>
</protein>
<dbReference type="InterPro" id="IPR023311">
    <property type="entry name" value="Methusela_ecto_dom_2"/>
</dbReference>
<feature type="transmembrane region" description="Helical" evidence="11">
    <location>
        <begin position="569"/>
        <end position="591"/>
    </location>
</feature>
<dbReference type="InterPro" id="IPR036272">
    <property type="entry name" value="Methuselah_N_sf"/>
</dbReference>
<evidence type="ECO:0000256" key="3">
    <source>
        <dbReference type="ARBA" id="ARBA00022692"/>
    </source>
</evidence>
<feature type="region of interest" description="Disordered" evidence="10">
    <location>
        <begin position="649"/>
        <end position="671"/>
    </location>
</feature>
<dbReference type="GO" id="GO:0005886">
    <property type="term" value="C:plasma membrane"/>
    <property type="evidence" value="ECO:0007669"/>
    <property type="project" value="TreeGrafter"/>
</dbReference>
<feature type="transmembrane region" description="Helical" evidence="11">
    <location>
        <begin position="468"/>
        <end position="492"/>
    </location>
</feature>
<dbReference type="AlphaFoldDB" id="A0A4S2JAN9"/>
<feature type="transmembrane region" description="Helical" evidence="11">
    <location>
        <begin position="425"/>
        <end position="448"/>
    </location>
</feature>
<evidence type="ECO:0000313" key="14">
    <source>
        <dbReference type="Proteomes" id="UP000310200"/>
    </source>
</evidence>
<proteinExistence type="inferred from homology"/>
<evidence type="ECO:0000256" key="8">
    <source>
        <dbReference type="ARBA" id="ARBA00023170"/>
    </source>
</evidence>
<dbReference type="Gene3D" id="2.170.180.11">
    <property type="entry name" value="Methuselah ectodomain, domain 2"/>
    <property type="match status" value="1"/>
</dbReference>
<keyword evidence="3 11" id="KW-0812">Transmembrane</keyword>
<dbReference type="EMBL" id="QBLH01003834">
    <property type="protein sequence ID" value="TGZ32475.1"/>
    <property type="molecule type" value="Genomic_DNA"/>
</dbReference>
<evidence type="ECO:0000256" key="2">
    <source>
        <dbReference type="ARBA" id="ARBA00008979"/>
    </source>
</evidence>
<dbReference type="Proteomes" id="UP000310200">
    <property type="component" value="Unassembled WGS sequence"/>
</dbReference>
<evidence type="ECO:0000259" key="12">
    <source>
        <dbReference type="PROSITE" id="PS50261"/>
    </source>
</evidence>
<gene>
    <name evidence="13" type="ORF">DBV15_11996</name>
</gene>